<dbReference type="Proteomes" id="UP000269044">
    <property type="component" value="Unassembled WGS sequence"/>
</dbReference>
<organism evidence="1 2">
    <name type="scientific">Pseudomonas syringae pv. delphinii</name>
    <dbReference type="NCBI Taxonomy" id="192088"/>
    <lineage>
        <taxon>Bacteria</taxon>
        <taxon>Pseudomonadati</taxon>
        <taxon>Pseudomonadota</taxon>
        <taxon>Gammaproteobacteria</taxon>
        <taxon>Pseudomonadales</taxon>
        <taxon>Pseudomonadaceae</taxon>
        <taxon>Pseudomonas</taxon>
    </lineage>
</organism>
<reference evidence="1 2" key="1">
    <citation type="submission" date="2018-08" db="EMBL/GenBank/DDBJ databases">
        <title>Recombination of ecologically and evolutionarily significant loci maintains genetic cohesion in the Pseudomonas syringae species complex.</title>
        <authorList>
            <person name="Dillon M."/>
            <person name="Thakur S."/>
            <person name="Almeida R.N.D."/>
            <person name="Weir B.S."/>
            <person name="Guttman D.S."/>
        </authorList>
    </citation>
    <scope>NUCLEOTIDE SEQUENCE [LARGE SCALE GENOMIC DNA]</scope>
    <source>
        <strain evidence="1 2">ICMP 13052</strain>
    </source>
</reference>
<dbReference type="AlphaFoldDB" id="A0A3M4KKT0"/>
<accession>A0A3M4KKT0</accession>
<proteinExistence type="predicted"/>
<evidence type="ECO:0000313" key="1">
    <source>
        <dbReference type="EMBL" id="RMQ29745.1"/>
    </source>
</evidence>
<evidence type="ECO:0000313" key="2">
    <source>
        <dbReference type="Proteomes" id="UP000269044"/>
    </source>
</evidence>
<comment type="caution">
    <text evidence="1">The sequence shown here is derived from an EMBL/GenBank/DDBJ whole genome shotgun (WGS) entry which is preliminary data.</text>
</comment>
<name>A0A3M4KKT0_9PSED</name>
<gene>
    <name evidence="1" type="ORF">ALQ08_01514</name>
</gene>
<sequence>MDYSKVTFAVSSRTSPFSVSNESVFDYGWVWSGVEQIDSFAAHRSRSNPRKRLQSCGQKAFFVVGQVYV</sequence>
<dbReference type="EMBL" id="RBRA01000010">
    <property type="protein sequence ID" value="RMQ29745.1"/>
    <property type="molecule type" value="Genomic_DNA"/>
</dbReference>
<protein>
    <submittedName>
        <fullName evidence="1">Uncharacterized protein</fullName>
    </submittedName>
</protein>